<reference evidence="2 3" key="1">
    <citation type="journal article" date="2020" name="G3 (Bethesda)">
        <title>Improved Reference Genome for Cyclotella cryptica CCMP332, a Model for Cell Wall Morphogenesis, Salinity Adaptation, and Lipid Production in Diatoms (Bacillariophyta).</title>
        <authorList>
            <person name="Roberts W.R."/>
            <person name="Downey K.M."/>
            <person name="Ruck E.C."/>
            <person name="Traller J.C."/>
            <person name="Alverson A.J."/>
        </authorList>
    </citation>
    <scope>NUCLEOTIDE SEQUENCE [LARGE SCALE GENOMIC DNA]</scope>
    <source>
        <strain evidence="2 3">CCMP332</strain>
    </source>
</reference>
<keyword evidence="1" id="KW-0812">Transmembrane</keyword>
<comment type="caution">
    <text evidence="2">The sequence shown here is derived from an EMBL/GenBank/DDBJ whole genome shotgun (WGS) entry which is preliminary data.</text>
</comment>
<keyword evidence="3" id="KW-1185">Reference proteome</keyword>
<protein>
    <submittedName>
        <fullName evidence="2">Uncharacterized protein</fullName>
    </submittedName>
</protein>
<organism evidence="2 3">
    <name type="scientific">Cyclotella cryptica</name>
    <dbReference type="NCBI Taxonomy" id="29204"/>
    <lineage>
        <taxon>Eukaryota</taxon>
        <taxon>Sar</taxon>
        <taxon>Stramenopiles</taxon>
        <taxon>Ochrophyta</taxon>
        <taxon>Bacillariophyta</taxon>
        <taxon>Coscinodiscophyceae</taxon>
        <taxon>Thalassiosirophycidae</taxon>
        <taxon>Stephanodiscales</taxon>
        <taxon>Stephanodiscaceae</taxon>
        <taxon>Cyclotella</taxon>
    </lineage>
</organism>
<dbReference type="AlphaFoldDB" id="A0ABD3P234"/>
<name>A0ABD3P234_9STRA</name>
<feature type="transmembrane region" description="Helical" evidence="1">
    <location>
        <begin position="60"/>
        <end position="77"/>
    </location>
</feature>
<dbReference type="EMBL" id="JABMIG020000317">
    <property type="protein sequence ID" value="KAL3781431.1"/>
    <property type="molecule type" value="Genomic_DNA"/>
</dbReference>
<dbReference type="Proteomes" id="UP001516023">
    <property type="component" value="Unassembled WGS sequence"/>
</dbReference>
<evidence type="ECO:0000313" key="3">
    <source>
        <dbReference type="Proteomes" id="UP001516023"/>
    </source>
</evidence>
<proteinExistence type="predicted"/>
<sequence length="145" mass="16489">MTRRIRLLPRSLLLFTALLAAWTMVNFSVTFLESPLMIHSFISIDDSSANNNKAINFRSRLMYIPGAGFSGFFYTLGRLHSLHKNNNMSTLKQYDDEYYCFSAGCLALVATLMEVPLHSAIEMALSSRGRWRRERLGGLTSLKIM</sequence>
<evidence type="ECO:0000256" key="1">
    <source>
        <dbReference type="SAM" id="Phobius"/>
    </source>
</evidence>
<keyword evidence="1" id="KW-1133">Transmembrane helix</keyword>
<gene>
    <name evidence="2" type="ORF">HJC23_000994</name>
</gene>
<evidence type="ECO:0000313" key="2">
    <source>
        <dbReference type="EMBL" id="KAL3781431.1"/>
    </source>
</evidence>
<keyword evidence="1" id="KW-0472">Membrane</keyword>
<accession>A0ABD3P234</accession>